<dbReference type="SUPFAM" id="SSF56436">
    <property type="entry name" value="C-type lectin-like"/>
    <property type="match status" value="1"/>
</dbReference>
<dbReference type="CDD" id="cd00037">
    <property type="entry name" value="CLECT"/>
    <property type="match status" value="1"/>
</dbReference>
<evidence type="ECO:0000256" key="1">
    <source>
        <dbReference type="SAM" id="MobiDB-lite"/>
    </source>
</evidence>
<feature type="domain" description="C-type lectin" evidence="2">
    <location>
        <begin position="10"/>
        <end position="163"/>
    </location>
</feature>
<dbReference type="AlphaFoldDB" id="A0A915E5Y6"/>
<keyword evidence="3" id="KW-1185">Reference proteome</keyword>
<dbReference type="InterPro" id="IPR016186">
    <property type="entry name" value="C-type_lectin-like/link_sf"/>
</dbReference>
<feature type="region of interest" description="Disordered" evidence="1">
    <location>
        <begin position="203"/>
        <end position="222"/>
    </location>
</feature>
<evidence type="ECO:0000259" key="2">
    <source>
        <dbReference type="PROSITE" id="PS50041"/>
    </source>
</evidence>
<evidence type="ECO:0000313" key="3">
    <source>
        <dbReference type="Proteomes" id="UP000887574"/>
    </source>
</evidence>
<protein>
    <submittedName>
        <fullName evidence="4">C-type lectin domain-containing protein</fullName>
    </submittedName>
</protein>
<dbReference type="Proteomes" id="UP000887574">
    <property type="component" value="Unplaced"/>
</dbReference>
<dbReference type="Pfam" id="PF00059">
    <property type="entry name" value="Lectin_C"/>
    <property type="match status" value="1"/>
</dbReference>
<dbReference type="WBParaSite" id="jg2921">
    <property type="protein sequence ID" value="jg2921"/>
    <property type="gene ID" value="jg2921"/>
</dbReference>
<dbReference type="PROSITE" id="PS50041">
    <property type="entry name" value="C_TYPE_LECTIN_2"/>
    <property type="match status" value="1"/>
</dbReference>
<dbReference type="PANTHER" id="PTHR22803">
    <property type="entry name" value="MANNOSE, PHOSPHOLIPASE, LECTIN RECEPTOR RELATED"/>
    <property type="match status" value="1"/>
</dbReference>
<sequence length="240" mass="27682">MRYFSTKVDLGQQCYFVAFYKSSSYIQAEEYCIQYNAHLASFHTEQEFEFIADITKRFYGWAYNDFWLGLFHRGELLPEVPNHRLYFLDGSAYNITKFSATEERHSQFWIRHLDKWNSYRFEPDHYSTGSLGQSGSEYCVALSHVDYKLFDQNCSVPSSFVCRYDGPTVKGVDISEKTNSQPFLPPKTAALTVEITAESESTVKSSVGSVRNQPDPTRNNPLDCLQLKRSQMQSSSHLLC</sequence>
<reference evidence="4" key="1">
    <citation type="submission" date="2022-11" db="UniProtKB">
        <authorList>
            <consortium name="WormBaseParasite"/>
        </authorList>
    </citation>
    <scope>IDENTIFICATION</scope>
</reference>
<dbReference type="InterPro" id="IPR001304">
    <property type="entry name" value="C-type_lectin-like"/>
</dbReference>
<accession>A0A915E5Y6</accession>
<dbReference type="InterPro" id="IPR016187">
    <property type="entry name" value="CTDL_fold"/>
</dbReference>
<dbReference type="SMART" id="SM00034">
    <property type="entry name" value="CLECT"/>
    <property type="match status" value="1"/>
</dbReference>
<name>A0A915E5Y6_9BILA</name>
<dbReference type="InterPro" id="IPR050111">
    <property type="entry name" value="C-type_lectin/snaclec_domain"/>
</dbReference>
<feature type="compositionally biased region" description="Polar residues" evidence="1">
    <location>
        <begin position="203"/>
        <end position="220"/>
    </location>
</feature>
<proteinExistence type="predicted"/>
<evidence type="ECO:0000313" key="4">
    <source>
        <dbReference type="WBParaSite" id="jg2921"/>
    </source>
</evidence>
<dbReference type="Gene3D" id="3.10.100.10">
    <property type="entry name" value="Mannose-Binding Protein A, subunit A"/>
    <property type="match status" value="1"/>
</dbReference>
<organism evidence="3 4">
    <name type="scientific">Ditylenchus dipsaci</name>
    <dbReference type="NCBI Taxonomy" id="166011"/>
    <lineage>
        <taxon>Eukaryota</taxon>
        <taxon>Metazoa</taxon>
        <taxon>Ecdysozoa</taxon>
        <taxon>Nematoda</taxon>
        <taxon>Chromadorea</taxon>
        <taxon>Rhabditida</taxon>
        <taxon>Tylenchina</taxon>
        <taxon>Tylenchomorpha</taxon>
        <taxon>Sphaerularioidea</taxon>
        <taxon>Anguinidae</taxon>
        <taxon>Anguininae</taxon>
        <taxon>Ditylenchus</taxon>
    </lineage>
</organism>